<feature type="transmembrane region" description="Helical" evidence="8">
    <location>
        <begin position="417"/>
        <end position="439"/>
    </location>
</feature>
<evidence type="ECO:0000256" key="3">
    <source>
        <dbReference type="ARBA" id="ARBA00022475"/>
    </source>
</evidence>
<dbReference type="PANTHER" id="PTHR48021">
    <property type="match status" value="1"/>
</dbReference>
<keyword evidence="6 8" id="KW-1133">Transmembrane helix</keyword>
<dbReference type="InterPro" id="IPR050549">
    <property type="entry name" value="MFS_Trehalose_Transporter"/>
</dbReference>
<evidence type="ECO:0000256" key="7">
    <source>
        <dbReference type="ARBA" id="ARBA00023136"/>
    </source>
</evidence>
<feature type="transmembrane region" description="Helical" evidence="8">
    <location>
        <begin position="257"/>
        <end position="274"/>
    </location>
</feature>
<dbReference type="Proteomes" id="UP000019118">
    <property type="component" value="Unassembled WGS sequence"/>
</dbReference>
<keyword evidence="11" id="KW-1185">Reference proteome</keyword>
<dbReference type="KEGG" id="dpa:125504420"/>
<sequence length="456" mass="51287">MELKKIETEEKIYSQILAVLVVSLGLFSNGIIFVWSSPFSLVITQDKVNYDISEEEASYFIVIQPVGMITCSLFYFKIADFLGRKKALFFLTVPYLISWLITIFAKSKFEFYAARFIAGIGDTAAFCSIPSYVGEILSPSIRGFWGNFPLFMHYCGHLFINVAGSYLSVQTTAYICIAILVVFALLLTALPESPYQLIKDGKFDAAKKSIRWLRRKPNIEQDFQSMKADVDRQLSERGKWKDLFLIDSNRKALKAGCFLRISQQLCGITVFATYSQTIFQKAGGNLSPQISSIIFSSLVCSLNLICCSSVDKWGRKLSYFYSLIASGTVLIAMAVFFFIDQFQFANLDKINWFPLAGMISFVFTYSFGLGVVPTLMLSELFSASIKFKGICILIIAWGVAVVVTTNLFHLLTANVGLYAPFLVFGVCCWMSTILTIRWVPETKGKTLEEIQQSLKR</sequence>
<dbReference type="GO" id="GO:0022857">
    <property type="term" value="F:transmembrane transporter activity"/>
    <property type="evidence" value="ECO:0007669"/>
    <property type="project" value="InterPro"/>
</dbReference>
<evidence type="ECO:0000256" key="8">
    <source>
        <dbReference type="SAM" id="Phobius"/>
    </source>
</evidence>
<keyword evidence="5 8" id="KW-0812">Transmembrane</keyword>
<feature type="transmembrane region" description="Helical" evidence="8">
    <location>
        <begin position="88"/>
        <end position="105"/>
    </location>
</feature>
<evidence type="ECO:0000256" key="6">
    <source>
        <dbReference type="ARBA" id="ARBA00022989"/>
    </source>
</evidence>
<feature type="transmembrane region" description="Helical" evidence="8">
    <location>
        <begin position="172"/>
        <end position="190"/>
    </location>
</feature>
<keyword evidence="4" id="KW-0762">Sugar transport</keyword>
<dbReference type="InterPro" id="IPR020846">
    <property type="entry name" value="MFS_dom"/>
</dbReference>
<dbReference type="RefSeq" id="XP_048522278.1">
    <property type="nucleotide sequence ID" value="XM_048666321.1"/>
</dbReference>
<keyword evidence="3" id="KW-1003">Cell membrane</keyword>
<keyword evidence="7 8" id="KW-0472">Membrane</keyword>
<reference evidence="11" key="1">
    <citation type="journal article" date="2013" name="Genome Biol.">
        <title>Draft genome of the mountain pine beetle, Dendroctonus ponderosae Hopkins, a major forest pest.</title>
        <authorList>
            <person name="Keeling C.I."/>
            <person name="Yuen M.M."/>
            <person name="Liao N.Y."/>
            <person name="Docking T.R."/>
            <person name="Chan S.K."/>
            <person name="Taylor G.A."/>
            <person name="Palmquist D.L."/>
            <person name="Jackman S.D."/>
            <person name="Nguyen A."/>
            <person name="Li M."/>
            <person name="Henderson H."/>
            <person name="Janes J.K."/>
            <person name="Zhao Y."/>
            <person name="Pandoh P."/>
            <person name="Moore R."/>
            <person name="Sperling F.A."/>
            <person name="Huber D.P."/>
            <person name="Birol I."/>
            <person name="Jones S.J."/>
            <person name="Bohlmann J."/>
        </authorList>
    </citation>
    <scope>NUCLEOTIDE SEQUENCE</scope>
</reference>
<dbReference type="EnsemblMetazoa" id="XM_019917696.1">
    <property type="protein sequence ID" value="XP_019773255.1"/>
    <property type="gene ID" value="LOC109546652"/>
</dbReference>
<dbReference type="FunFam" id="1.20.1250.20:FF:000218">
    <property type="entry name" value="facilitated trehalose transporter Tret1"/>
    <property type="match status" value="1"/>
</dbReference>
<proteinExistence type="predicted"/>
<feature type="transmembrane region" description="Helical" evidence="8">
    <location>
        <begin position="111"/>
        <end position="133"/>
    </location>
</feature>
<dbReference type="Pfam" id="PF00083">
    <property type="entry name" value="Sugar_tr"/>
    <property type="match status" value="1"/>
</dbReference>
<dbReference type="KEGG" id="dpa:125504651"/>
<dbReference type="GO" id="GO:0005886">
    <property type="term" value="C:plasma membrane"/>
    <property type="evidence" value="ECO:0007669"/>
    <property type="project" value="UniProtKB-SubCell"/>
</dbReference>
<dbReference type="GeneID" id="109546652"/>
<evidence type="ECO:0000256" key="2">
    <source>
        <dbReference type="ARBA" id="ARBA00022448"/>
    </source>
</evidence>
<feature type="transmembrane region" description="Helical" evidence="8">
    <location>
        <begin position="389"/>
        <end position="411"/>
    </location>
</feature>
<feature type="transmembrane region" description="Helical" evidence="8">
    <location>
        <begin position="351"/>
        <end position="377"/>
    </location>
</feature>
<feature type="transmembrane region" description="Helical" evidence="8">
    <location>
        <begin position="12"/>
        <end position="37"/>
    </location>
</feature>
<dbReference type="InterPro" id="IPR036259">
    <property type="entry name" value="MFS_trans_sf"/>
</dbReference>
<dbReference type="GeneID" id="125504651"/>
<dbReference type="RefSeq" id="XP_019773255.1">
    <property type="nucleotide sequence ID" value="XM_019917696.2"/>
</dbReference>
<dbReference type="PROSITE" id="PS50850">
    <property type="entry name" value="MFS"/>
    <property type="match status" value="1"/>
</dbReference>
<dbReference type="SUPFAM" id="SSF103473">
    <property type="entry name" value="MFS general substrate transporter"/>
    <property type="match status" value="1"/>
</dbReference>
<dbReference type="GeneID" id="125504420"/>
<feature type="domain" description="Major facilitator superfamily (MFS) profile" evidence="9">
    <location>
        <begin position="18"/>
        <end position="443"/>
    </location>
</feature>
<dbReference type="Gene3D" id="1.20.1250.20">
    <property type="entry name" value="MFS general substrate transporter like domains"/>
    <property type="match status" value="1"/>
</dbReference>
<protein>
    <recommendedName>
        <fullName evidence="9">Major facilitator superfamily (MFS) profile domain-containing protein</fullName>
    </recommendedName>
</protein>
<keyword evidence="2" id="KW-0813">Transport</keyword>
<dbReference type="KEGG" id="dpa:109546652"/>
<dbReference type="PANTHER" id="PTHR48021:SF46">
    <property type="entry name" value="MAJOR FACILITATOR SUPERFAMILY (MFS) PROFILE DOMAIN-CONTAINING PROTEIN"/>
    <property type="match status" value="1"/>
</dbReference>
<dbReference type="InterPro" id="IPR005828">
    <property type="entry name" value="MFS_sugar_transport-like"/>
</dbReference>
<name>A0AAR5QJ50_DENPD</name>
<organism evidence="10 11">
    <name type="scientific">Dendroctonus ponderosae</name>
    <name type="common">Mountain pine beetle</name>
    <dbReference type="NCBI Taxonomy" id="77166"/>
    <lineage>
        <taxon>Eukaryota</taxon>
        <taxon>Metazoa</taxon>
        <taxon>Ecdysozoa</taxon>
        <taxon>Arthropoda</taxon>
        <taxon>Hexapoda</taxon>
        <taxon>Insecta</taxon>
        <taxon>Pterygota</taxon>
        <taxon>Neoptera</taxon>
        <taxon>Endopterygota</taxon>
        <taxon>Coleoptera</taxon>
        <taxon>Polyphaga</taxon>
        <taxon>Cucujiformia</taxon>
        <taxon>Curculionidae</taxon>
        <taxon>Scolytinae</taxon>
        <taxon>Dendroctonus</taxon>
    </lineage>
</organism>
<dbReference type="AlphaFoldDB" id="A0AAR5QJ50"/>
<accession>A0AAR5QJ50</accession>
<feature type="transmembrane region" description="Helical" evidence="8">
    <location>
        <begin position="57"/>
        <end position="76"/>
    </location>
</feature>
<evidence type="ECO:0000313" key="11">
    <source>
        <dbReference type="Proteomes" id="UP000019118"/>
    </source>
</evidence>
<comment type="subcellular location">
    <subcellularLocation>
        <location evidence="1">Cell membrane</location>
        <topology evidence="1">Multi-pass membrane protein</topology>
    </subcellularLocation>
</comment>
<feature type="transmembrane region" description="Helical" evidence="8">
    <location>
        <begin position="319"/>
        <end position="339"/>
    </location>
</feature>
<dbReference type="RefSeq" id="XP_048522931.1">
    <property type="nucleotide sequence ID" value="XM_048666974.1"/>
</dbReference>
<evidence type="ECO:0000256" key="5">
    <source>
        <dbReference type="ARBA" id="ARBA00022692"/>
    </source>
</evidence>
<evidence type="ECO:0000256" key="4">
    <source>
        <dbReference type="ARBA" id="ARBA00022597"/>
    </source>
</evidence>
<feature type="transmembrane region" description="Helical" evidence="8">
    <location>
        <begin position="145"/>
        <end position="166"/>
    </location>
</feature>
<reference evidence="10" key="2">
    <citation type="submission" date="2024-08" db="UniProtKB">
        <authorList>
            <consortium name="EnsemblMetazoa"/>
        </authorList>
    </citation>
    <scope>IDENTIFICATION</scope>
</reference>
<feature type="transmembrane region" description="Helical" evidence="8">
    <location>
        <begin position="286"/>
        <end position="307"/>
    </location>
</feature>
<evidence type="ECO:0000313" key="10">
    <source>
        <dbReference type="EnsemblMetazoa" id="XP_019773255.1"/>
    </source>
</evidence>
<evidence type="ECO:0000259" key="9">
    <source>
        <dbReference type="PROSITE" id="PS50850"/>
    </source>
</evidence>
<evidence type="ECO:0000256" key="1">
    <source>
        <dbReference type="ARBA" id="ARBA00004651"/>
    </source>
</evidence>